<dbReference type="SUPFAM" id="SSF55961">
    <property type="entry name" value="Bet v1-like"/>
    <property type="match status" value="1"/>
</dbReference>
<evidence type="ECO:0008006" key="3">
    <source>
        <dbReference type="Google" id="ProtNLM"/>
    </source>
</evidence>
<keyword evidence="2" id="KW-1185">Reference proteome</keyword>
<dbReference type="Gene3D" id="3.30.530.20">
    <property type="match status" value="1"/>
</dbReference>
<dbReference type="InterPro" id="IPR023393">
    <property type="entry name" value="START-like_dom_sf"/>
</dbReference>
<gene>
    <name evidence="1" type="ordered locus">Oweho_0743</name>
</gene>
<dbReference type="HOGENOM" id="CLU_069867_4_0_10"/>
<dbReference type="STRING" id="926562.Oweho_0743"/>
<dbReference type="InterPro" id="IPR019587">
    <property type="entry name" value="Polyketide_cyclase/dehydratase"/>
</dbReference>
<dbReference type="OrthoDB" id="191189at2"/>
<accession>G8R1L7</accession>
<dbReference type="PANTHER" id="PTHR36166:SF1">
    <property type="entry name" value="SRPBCC DOMAIN-CONTAINING PROTEIN"/>
    <property type="match status" value="1"/>
</dbReference>
<dbReference type="RefSeq" id="WP_014201117.1">
    <property type="nucleotide sequence ID" value="NC_016599.1"/>
</dbReference>
<dbReference type="AlphaFoldDB" id="G8R1L7"/>
<dbReference type="Proteomes" id="UP000005631">
    <property type="component" value="Chromosome"/>
</dbReference>
<dbReference type="EMBL" id="CP003156">
    <property type="protein sequence ID" value="AEV31756.1"/>
    <property type="molecule type" value="Genomic_DNA"/>
</dbReference>
<proteinExistence type="predicted"/>
<reference evidence="1 2" key="1">
    <citation type="journal article" date="2012" name="Stand. Genomic Sci.">
        <title>Genome sequence of the orange-pigmented seawater bacterium Owenweeksia hongkongensis type strain (UST20020801(T)).</title>
        <authorList>
            <person name="Riedel T."/>
            <person name="Held B."/>
            <person name="Nolan M."/>
            <person name="Lucas S."/>
            <person name="Lapidus A."/>
            <person name="Tice H."/>
            <person name="Del Rio T.G."/>
            <person name="Cheng J.F."/>
            <person name="Han C."/>
            <person name="Tapia R."/>
            <person name="Goodwin L.A."/>
            <person name="Pitluck S."/>
            <person name="Liolios K."/>
            <person name="Mavromatis K."/>
            <person name="Pagani I."/>
            <person name="Ivanova N."/>
            <person name="Mikhailova N."/>
            <person name="Pati A."/>
            <person name="Chen A."/>
            <person name="Palaniappan K."/>
            <person name="Rohde M."/>
            <person name="Tindall B.J."/>
            <person name="Detter J.C."/>
            <person name="Goker M."/>
            <person name="Woyke T."/>
            <person name="Bristow J."/>
            <person name="Eisen J.A."/>
            <person name="Markowitz V."/>
            <person name="Hugenholtz P."/>
            <person name="Klenk H.P."/>
            <person name="Kyrpides N.C."/>
        </authorList>
    </citation>
    <scope>NUCLEOTIDE SEQUENCE</scope>
    <source>
        <strain evidence="2">DSM 17368 / JCM 12287 / NRRL B-23963</strain>
    </source>
</reference>
<organism evidence="1 2">
    <name type="scientific">Owenweeksia hongkongensis (strain DSM 17368 / CIP 108786 / JCM 12287 / NRRL B-23963 / UST20020801)</name>
    <dbReference type="NCBI Taxonomy" id="926562"/>
    <lineage>
        <taxon>Bacteria</taxon>
        <taxon>Pseudomonadati</taxon>
        <taxon>Bacteroidota</taxon>
        <taxon>Flavobacteriia</taxon>
        <taxon>Flavobacteriales</taxon>
        <taxon>Owenweeksiaceae</taxon>
        <taxon>Owenweeksia</taxon>
    </lineage>
</organism>
<dbReference type="Pfam" id="PF10604">
    <property type="entry name" value="Polyketide_cyc2"/>
    <property type="match status" value="1"/>
</dbReference>
<dbReference type="KEGG" id="oho:Oweho_0743"/>
<name>G8R1L7_OWEHD</name>
<dbReference type="CDD" id="cd07822">
    <property type="entry name" value="SRPBCC_4"/>
    <property type="match status" value="1"/>
</dbReference>
<sequence length="139" mass="16043">MKIHTSIKINATPQQVWQVLTDFDAYPTWNPFVQSLTGNVKEGERITVKLPGMTFKPVILVFKEHEQLTWLGHLLFKGLFDGEHTFKLEDNGDGTTTFHQSEKFKGLLVGLFKRKLQKDTLPGFEDLNQKLKERVENQT</sequence>
<protein>
    <recommendedName>
        <fullName evidence="3">Polyketide cyclase / dehydrase and lipid transport</fullName>
    </recommendedName>
</protein>
<dbReference type="PANTHER" id="PTHR36166">
    <property type="entry name" value="CHROMOSOME 9, WHOLE GENOME SHOTGUN SEQUENCE"/>
    <property type="match status" value="1"/>
</dbReference>
<dbReference type="eggNOG" id="COG4891">
    <property type="taxonomic scope" value="Bacteria"/>
</dbReference>
<evidence type="ECO:0000313" key="2">
    <source>
        <dbReference type="Proteomes" id="UP000005631"/>
    </source>
</evidence>
<evidence type="ECO:0000313" key="1">
    <source>
        <dbReference type="EMBL" id="AEV31756.1"/>
    </source>
</evidence>
<dbReference type="PATRIC" id="fig|926562.3.peg.756"/>